<dbReference type="SMART" id="SM00421">
    <property type="entry name" value="HTH_LUXR"/>
    <property type="match status" value="1"/>
</dbReference>
<feature type="domain" description="HTH luxR-type" evidence="1">
    <location>
        <begin position="297"/>
        <end position="362"/>
    </location>
</feature>
<evidence type="ECO:0000313" key="2">
    <source>
        <dbReference type="EMBL" id="MTV31336.1"/>
    </source>
</evidence>
<dbReference type="OrthoDB" id="7321545at2"/>
<dbReference type="InterPro" id="IPR016032">
    <property type="entry name" value="Sig_transdc_resp-reg_C-effctor"/>
</dbReference>
<comment type="caution">
    <text evidence="2">The sequence shown here is derived from an EMBL/GenBank/DDBJ whole genome shotgun (WGS) entry which is preliminary data.</text>
</comment>
<dbReference type="AlphaFoldDB" id="A0A6N8DNA3"/>
<protein>
    <recommendedName>
        <fullName evidence="1">HTH luxR-type domain-containing protein</fullName>
    </recommendedName>
</protein>
<dbReference type="Gene3D" id="1.10.10.10">
    <property type="entry name" value="Winged helix-like DNA-binding domain superfamily/Winged helix DNA-binding domain"/>
    <property type="match status" value="1"/>
</dbReference>
<evidence type="ECO:0000313" key="3">
    <source>
        <dbReference type="Proteomes" id="UP000439113"/>
    </source>
</evidence>
<gene>
    <name evidence="2" type="ORF">GJ654_10060</name>
</gene>
<sequence length="366" mass="38686">MGELNHAELRAAANDVLQAVILGHELGAPLQNLASAGRSFGGGFIHTTSSDFLATPSVALAEVYDQFRSGIVPTDYVGLILNELPAPAFERDLDPSSASCVKNAFYQEFCRPNEMVRGVRIRLLASSSGYYRFNFFRGARDAAFGSDELRHFDAIAPFLDAAASICQTHFEKQTGVHASLFLERDLPAFALARDGSVVDANEPAQGVIPDLLDIVRARLTSRLANEQKRINAAIQSACGRGSPAIVRISGSILFPNPLLVAVPVDGPARDVFARTAAFAVVVDVTRKVVAGPRTLGLLASSLSLTGRESDVVGLVAAGHSLHQAATCLDIGIGTARGHLKAAMQKAGVHSQVELAALVAKLDGLLP</sequence>
<dbReference type="PROSITE" id="PS50043">
    <property type="entry name" value="HTH_LUXR_2"/>
    <property type="match status" value="1"/>
</dbReference>
<organism evidence="2 3">
    <name type="scientific">Rhodoblastus acidophilus</name>
    <name type="common">Rhodopseudomonas acidophila</name>
    <dbReference type="NCBI Taxonomy" id="1074"/>
    <lineage>
        <taxon>Bacteria</taxon>
        <taxon>Pseudomonadati</taxon>
        <taxon>Pseudomonadota</taxon>
        <taxon>Alphaproteobacteria</taxon>
        <taxon>Hyphomicrobiales</taxon>
        <taxon>Rhodoblastaceae</taxon>
        <taxon>Rhodoblastus</taxon>
    </lineage>
</organism>
<evidence type="ECO:0000259" key="1">
    <source>
        <dbReference type="PROSITE" id="PS50043"/>
    </source>
</evidence>
<reference evidence="2 3" key="1">
    <citation type="submission" date="2019-11" db="EMBL/GenBank/DDBJ databases">
        <title>Whole-genome sequence of a Rhodoblastus acidophilus DSM 142.</title>
        <authorList>
            <person name="Kyndt J.A."/>
            <person name="Meyer T.E."/>
        </authorList>
    </citation>
    <scope>NUCLEOTIDE SEQUENCE [LARGE SCALE GENOMIC DNA]</scope>
    <source>
        <strain evidence="2 3">DSM 142</strain>
    </source>
</reference>
<dbReference type="InterPro" id="IPR000792">
    <property type="entry name" value="Tscrpt_reg_LuxR_C"/>
</dbReference>
<dbReference type="RefSeq" id="WP_155446025.1">
    <property type="nucleotide sequence ID" value="NZ_JAOQNR010000010.1"/>
</dbReference>
<proteinExistence type="predicted"/>
<dbReference type="Pfam" id="PF00196">
    <property type="entry name" value="GerE"/>
    <property type="match status" value="1"/>
</dbReference>
<dbReference type="EMBL" id="WNKS01000007">
    <property type="protein sequence ID" value="MTV31336.1"/>
    <property type="molecule type" value="Genomic_DNA"/>
</dbReference>
<accession>A0A6N8DNA3</accession>
<dbReference type="Proteomes" id="UP000439113">
    <property type="component" value="Unassembled WGS sequence"/>
</dbReference>
<dbReference type="GO" id="GO:0003677">
    <property type="term" value="F:DNA binding"/>
    <property type="evidence" value="ECO:0007669"/>
    <property type="project" value="InterPro"/>
</dbReference>
<dbReference type="InterPro" id="IPR036388">
    <property type="entry name" value="WH-like_DNA-bd_sf"/>
</dbReference>
<dbReference type="GO" id="GO:0006355">
    <property type="term" value="P:regulation of DNA-templated transcription"/>
    <property type="evidence" value="ECO:0007669"/>
    <property type="project" value="InterPro"/>
</dbReference>
<name>A0A6N8DNA3_RHOAC</name>
<dbReference type="SUPFAM" id="SSF46894">
    <property type="entry name" value="C-terminal effector domain of the bipartite response regulators"/>
    <property type="match status" value="1"/>
</dbReference>